<evidence type="ECO:0000256" key="6">
    <source>
        <dbReference type="ARBA" id="ARBA00023170"/>
    </source>
</evidence>
<dbReference type="InterPro" id="IPR052192">
    <property type="entry name" value="Insect_Ionotropic_Sensory_Rcpt"/>
</dbReference>
<evidence type="ECO:0000313" key="10">
    <source>
        <dbReference type="Proteomes" id="UP001461498"/>
    </source>
</evidence>
<evidence type="ECO:0000256" key="2">
    <source>
        <dbReference type="ARBA" id="ARBA00022475"/>
    </source>
</evidence>
<name>A0AAW1D301_9HEMI</name>
<evidence type="ECO:0000256" key="3">
    <source>
        <dbReference type="ARBA" id="ARBA00022692"/>
    </source>
</evidence>
<feature type="transmembrane region" description="Helical" evidence="8">
    <location>
        <begin position="454"/>
        <end position="475"/>
    </location>
</feature>
<keyword evidence="5 8" id="KW-0472">Membrane</keyword>
<proteinExistence type="predicted"/>
<reference evidence="9 10" key="1">
    <citation type="submission" date="2022-12" db="EMBL/GenBank/DDBJ databases">
        <title>Chromosome-level genome assembly of true bugs.</title>
        <authorList>
            <person name="Ma L."/>
            <person name="Li H."/>
        </authorList>
    </citation>
    <scope>NUCLEOTIDE SEQUENCE [LARGE SCALE GENOMIC DNA]</scope>
    <source>
        <strain evidence="9">Lab_2022b</strain>
    </source>
</reference>
<sequence length="497" mass="56946">MNIANILTLHCHILNFYNVAVSPYDAEDAKGLPLLVHDQGFSINTKISAALIRHKNSPTTNAIIDQHRSLPGWFDDSILLLISDDIPNIHFFKFLWHKRLFYVILITTDGKLYSYNPFKSELQSNCNLENIWKDLNGWTMKMSAYYDPVGYSGLGVGSGVDGSSMYELSKYLNFTIFVIKTKDLDSAVDHLIMGISEIIANAYFTCFFDKDIHTITHALYSDQECVAMKEGKILRGWHVFLLTFNWEVWALIITIALLTNGAVAWLSKNRTWHASMPLTLRAMFMIPLRRPPKNTVERLILGGCLIFGVVVVTTYQASLYHFIKIRVKYKIPETLDEIKQPVIDYESLSDSVTDEFFNKHAISIRRKLFDLMVYNGKFGNLQLLPECQCTGSLGYALKQGSALLVPINRFVLRIGEAGLAEAWYKQTIYKKEKKTFQEIEEEEVRVLNLQDVEVAFVELIAGLIISALVFLLEILSSLASHHWFYRWQLTTHQIYIN</sequence>
<keyword evidence="7" id="KW-0325">Glycoprotein</keyword>
<comment type="subcellular location">
    <subcellularLocation>
        <location evidence="1">Cell membrane</location>
        <topology evidence="1">Multi-pass membrane protein</topology>
    </subcellularLocation>
</comment>
<keyword evidence="10" id="KW-1185">Reference proteome</keyword>
<dbReference type="PANTHER" id="PTHR42643:SF38">
    <property type="entry name" value="IONOTROPIC RECEPTOR 100A"/>
    <property type="match status" value="1"/>
</dbReference>
<evidence type="ECO:0000256" key="4">
    <source>
        <dbReference type="ARBA" id="ARBA00022989"/>
    </source>
</evidence>
<comment type="caution">
    <text evidence="9">The sequence shown here is derived from an EMBL/GenBank/DDBJ whole genome shotgun (WGS) entry which is preliminary data.</text>
</comment>
<dbReference type="EMBL" id="JAPXFL010000006">
    <property type="protein sequence ID" value="KAK9505096.1"/>
    <property type="molecule type" value="Genomic_DNA"/>
</dbReference>
<gene>
    <name evidence="9" type="ORF">O3M35_009237</name>
</gene>
<evidence type="ECO:0000256" key="5">
    <source>
        <dbReference type="ARBA" id="ARBA00023136"/>
    </source>
</evidence>
<feature type="transmembrane region" description="Helical" evidence="8">
    <location>
        <begin position="237"/>
        <end position="259"/>
    </location>
</feature>
<dbReference type="Gene3D" id="1.10.287.70">
    <property type="match status" value="1"/>
</dbReference>
<dbReference type="SUPFAM" id="SSF53850">
    <property type="entry name" value="Periplasmic binding protein-like II"/>
    <property type="match status" value="1"/>
</dbReference>
<evidence type="ECO:0008006" key="11">
    <source>
        <dbReference type="Google" id="ProtNLM"/>
    </source>
</evidence>
<evidence type="ECO:0000256" key="7">
    <source>
        <dbReference type="ARBA" id="ARBA00023180"/>
    </source>
</evidence>
<dbReference type="GO" id="GO:0005886">
    <property type="term" value="C:plasma membrane"/>
    <property type="evidence" value="ECO:0007669"/>
    <property type="project" value="UniProtKB-SubCell"/>
</dbReference>
<dbReference type="PANTHER" id="PTHR42643">
    <property type="entry name" value="IONOTROPIC RECEPTOR 20A-RELATED"/>
    <property type="match status" value="1"/>
</dbReference>
<organism evidence="9 10">
    <name type="scientific">Rhynocoris fuscipes</name>
    <dbReference type="NCBI Taxonomy" id="488301"/>
    <lineage>
        <taxon>Eukaryota</taxon>
        <taxon>Metazoa</taxon>
        <taxon>Ecdysozoa</taxon>
        <taxon>Arthropoda</taxon>
        <taxon>Hexapoda</taxon>
        <taxon>Insecta</taxon>
        <taxon>Pterygota</taxon>
        <taxon>Neoptera</taxon>
        <taxon>Paraneoptera</taxon>
        <taxon>Hemiptera</taxon>
        <taxon>Heteroptera</taxon>
        <taxon>Panheteroptera</taxon>
        <taxon>Cimicomorpha</taxon>
        <taxon>Reduviidae</taxon>
        <taxon>Harpactorinae</taxon>
        <taxon>Harpactorini</taxon>
        <taxon>Rhynocoris</taxon>
    </lineage>
</organism>
<keyword evidence="6" id="KW-0675">Receptor</keyword>
<keyword evidence="2" id="KW-1003">Cell membrane</keyword>
<keyword evidence="3 8" id="KW-0812">Transmembrane</keyword>
<feature type="transmembrane region" description="Helical" evidence="8">
    <location>
        <begin position="300"/>
        <end position="323"/>
    </location>
</feature>
<keyword evidence="4 8" id="KW-1133">Transmembrane helix</keyword>
<evidence type="ECO:0000256" key="8">
    <source>
        <dbReference type="SAM" id="Phobius"/>
    </source>
</evidence>
<evidence type="ECO:0000313" key="9">
    <source>
        <dbReference type="EMBL" id="KAK9505096.1"/>
    </source>
</evidence>
<dbReference type="AlphaFoldDB" id="A0AAW1D301"/>
<evidence type="ECO:0000256" key="1">
    <source>
        <dbReference type="ARBA" id="ARBA00004651"/>
    </source>
</evidence>
<protein>
    <recommendedName>
        <fullName evidence="11">Ionotropic receptor</fullName>
    </recommendedName>
</protein>
<accession>A0AAW1D301</accession>
<dbReference type="Proteomes" id="UP001461498">
    <property type="component" value="Unassembled WGS sequence"/>
</dbReference>